<gene>
    <name evidence="3" type="ORF">PGAL8A_00079900</name>
</gene>
<dbReference type="Proteomes" id="UP000220797">
    <property type="component" value="Unassembled WGS sequence"/>
</dbReference>
<organism evidence="3 4">
    <name type="scientific">Plasmodium gallinaceum</name>
    <dbReference type="NCBI Taxonomy" id="5849"/>
    <lineage>
        <taxon>Eukaryota</taxon>
        <taxon>Sar</taxon>
        <taxon>Alveolata</taxon>
        <taxon>Apicomplexa</taxon>
        <taxon>Aconoidasida</taxon>
        <taxon>Haemosporida</taxon>
        <taxon>Plasmodiidae</taxon>
        <taxon>Plasmodium</taxon>
        <taxon>Plasmodium (Haemamoeba)</taxon>
    </lineage>
</organism>
<evidence type="ECO:0000256" key="1">
    <source>
        <dbReference type="SAM" id="MobiDB-lite"/>
    </source>
</evidence>
<dbReference type="OrthoDB" id="2162691at2759"/>
<dbReference type="EMBL" id="CVMV01000013">
    <property type="protein sequence ID" value="CRG93096.1"/>
    <property type="molecule type" value="Genomic_DNA"/>
</dbReference>
<evidence type="ECO:0000313" key="3">
    <source>
        <dbReference type="EMBL" id="CRG93096.1"/>
    </source>
</evidence>
<dbReference type="RefSeq" id="XP_028525918.1">
    <property type="nucleotide sequence ID" value="XM_028670444.1"/>
</dbReference>
<comment type="caution">
    <text evidence="3">The sequence shown here is derived from an EMBL/GenBank/DDBJ whole genome shotgun (WGS) entry which is preliminary data.</text>
</comment>
<reference evidence="3" key="1">
    <citation type="submission" date="2015-04" db="EMBL/GenBank/DDBJ databases">
        <authorList>
            <consortium name="Pathogen Informatics"/>
        </authorList>
    </citation>
    <scope>NUCLEOTIDE SEQUENCE [LARGE SCALE GENOMIC DNA]</scope>
    <source>
        <strain evidence="3">8A</strain>
    </source>
</reference>
<accession>A0A1J1GL01</accession>
<dbReference type="InterPro" id="IPR004182">
    <property type="entry name" value="GRAM"/>
</dbReference>
<keyword evidence="4" id="KW-1185">Reference proteome</keyword>
<evidence type="ECO:0000313" key="4">
    <source>
        <dbReference type="Proteomes" id="UP000220797"/>
    </source>
</evidence>
<name>A0A1J1GL01_PLAGA</name>
<dbReference type="VEuPathDB" id="PlasmoDB:PGAL8A_00079900"/>
<feature type="region of interest" description="Disordered" evidence="1">
    <location>
        <begin position="1064"/>
        <end position="1083"/>
    </location>
</feature>
<dbReference type="Pfam" id="PF02893">
    <property type="entry name" value="GRAM"/>
    <property type="match status" value="1"/>
</dbReference>
<dbReference type="InterPro" id="IPR011993">
    <property type="entry name" value="PH-like_dom_sf"/>
</dbReference>
<protein>
    <recommendedName>
        <fullName evidence="2">GRAM domain-containing protein</fullName>
    </recommendedName>
</protein>
<evidence type="ECO:0000259" key="2">
    <source>
        <dbReference type="Pfam" id="PF02893"/>
    </source>
</evidence>
<dbReference type="GeneID" id="39729323"/>
<dbReference type="Gene3D" id="2.30.29.30">
    <property type="entry name" value="Pleckstrin-homology domain (PH domain)/Phosphotyrosine-binding domain (PTB)"/>
    <property type="match status" value="1"/>
</dbReference>
<proteinExistence type="predicted"/>
<feature type="domain" description="GRAM" evidence="2">
    <location>
        <begin position="952"/>
        <end position="1045"/>
    </location>
</feature>
<sequence>MLILNLNTHIKNSSFIIVTYINYLSNLIKLLKKFSKIEKQKRKFLNKIRISGNKYILNYTNYKNEKRKEEKWEKNNIERELSNKNKFIIIVLNEILKQIEIFKNSKKLIKYYSKCIKKLKKYRYKIKLKKIFIENILRDVNKEFETYIYDVQYIHFKINKIKINEKNQEEIYHNRENNYINCKSIGDVYTFLLYNFKIKIEAILNYIYNFCKNINDSINKILRNICSTLINQNDTFFINLKNRKMYLKENINIVFLEENRLAMRDIATSEKYKNLFNKNYINEDINKLLFHLNELNNENENKKYKVNNFNLRNNNKNVTNNSLNGITKNNENDDVNVNENHYIKNEKNKIKKEIPYIKNIDKENENLINEEHKYIISNDKYINNMKYININNERNLKNQMKCVNIKRNNFKKIHLNKKEIKELSIDNTPNDIILINLDGKTSSMIYILRLYKIFKRIFRINKKQIYMYSENAVANEDPKMYYLIIYLLNYYSRIAKLNSFFYKSLKSIIYDYRLSKDDDKRDYRLSKDDDKRRYFLIEMYLLFKFQIKNIINIIKNYNDDLKILYKFLCKNNFFFFFISYLSKFLGLNKNNLINYFCIFNNIKTKNISRNLSNKPIILYKWRDHIKIRTKVLFHSIYNTNKNLEFNIKDILLLPYNNFFNDLIEKNHNEKGLNQKLIFEISKIYSKYSFQYIENEIKESFEIQLKRNCIFKNNNILNKMSFLKSNVDTNIVSANILENKHTFGENNHDLHVIKRNSIASLTNESNIEDNLNDDKYMNIKKHMKRARKSMRDNLSDTFYGSELLSEENFSKISSKLEKRLEIDRNMTVSDCKVNKKSVLELQEYVKEDDESTELSDDISSFDNLDDDILSMIKKKYYEKKKKKSKIKRSEYMLEVNEAPEKISEQTYQKKRIESIERSKESNYTHPHCPFDDDYHIYYNIDKKDISAIMQSSINNYNCALSKKILIQGKIFITHDSICFIPLFNVLFFKNSILRIKYDDILSIEKLKVLHFIPNSLKITTKYKSFIFMSFVRRNHAYNLIVDMIKESNNTRKIPKRGIVLHMGEDKNEDNYDTNSKESEDEHKSKEKIKCIKKEQLFSTLNDRESYLHIDTRSEHLELNISMEEKKILEENNYVDCKYYINSLYVNKNFKNIFSKIFSNFNLENPFVKIALDKKPEYLSYDRLEKLDEIFETQKSLTYELVYNILLFDEGERVFGLPRRSDVKETVSFFFFKNVISIQKSNILLCNVPLAGCFRTIITVNMHNLDEENSSTQIDFSYDIKFLKGTFFKKKIEANSLPKLEETVISLKEYTENAIKKSFKKIKVEKIDIHMENREKNYEIKKTEVSLTNSGIISKDFKLKKSDRRFKCLRNHFKWLDSLSSYRFGKKNIYKYIT</sequence>